<gene>
    <name evidence="1" type="ORF">G127AT_04695</name>
</gene>
<keyword evidence="2" id="KW-1185">Reference proteome</keyword>
<dbReference type="KEGG" id="aarc:G127AT_04695"/>
<dbReference type="Proteomes" id="UP000671914">
    <property type="component" value="Chromosome"/>
</dbReference>
<evidence type="ECO:0000313" key="2">
    <source>
        <dbReference type="Proteomes" id="UP000671914"/>
    </source>
</evidence>
<protein>
    <submittedName>
        <fullName evidence="1">Uncharacterized protein</fullName>
    </submittedName>
</protein>
<sequence length="211" mass="23032">MSDDLRAALGAKPDPEFTMMLPDGWVRMDASDASRDAVLAAAKARLMTAHRPDLWATTRSTIQQAFENLRKNRGVAIMMQLESDEDRPFIPASLTAAIQTAPVGVGMDDYVAHLIGDGATPLGDDKRFVRQEKREEVTQDGVRIGLTTVRYLTPVPGTKRSRALLLTAVMPHETTTPDDDPLLTAVRFTIDAHVSTLRWMPAGARAAGARP</sequence>
<name>A0A975FP98_9MICO</name>
<accession>A0A975FP98</accession>
<organism evidence="1 2">
    <name type="scientific">Agromyces archimandritae</name>
    <dbReference type="NCBI Taxonomy" id="2781962"/>
    <lineage>
        <taxon>Bacteria</taxon>
        <taxon>Bacillati</taxon>
        <taxon>Actinomycetota</taxon>
        <taxon>Actinomycetes</taxon>
        <taxon>Micrococcales</taxon>
        <taxon>Microbacteriaceae</taxon>
        <taxon>Agromyces</taxon>
    </lineage>
</organism>
<reference evidence="1" key="1">
    <citation type="submission" date="2021-03" db="EMBL/GenBank/DDBJ databases">
        <title>Agromyces archimandritus sp. nov., isolated from the cockroach Archimandrita tessellata.</title>
        <authorList>
            <person name="Guzman J."/>
            <person name="Ortuzar M."/>
            <person name="Poehlein A."/>
            <person name="Daniel R."/>
            <person name="Trujillo M."/>
            <person name="Vilcinskas A."/>
        </authorList>
    </citation>
    <scope>NUCLEOTIDE SEQUENCE</scope>
    <source>
        <strain evidence="1">G127AT</strain>
    </source>
</reference>
<dbReference type="AlphaFoldDB" id="A0A975FP98"/>
<dbReference type="EMBL" id="CP071696">
    <property type="protein sequence ID" value="QTX05519.1"/>
    <property type="molecule type" value="Genomic_DNA"/>
</dbReference>
<proteinExistence type="predicted"/>
<evidence type="ECO:0000313" key="1">
    <source>
        <dbReference type="EMBL" id="QTX05519.1"/>
    </source>
</evidence>
<dbReference type="RefSeq" id="WP_210900515.1">
    <property type="nucleotide sequence ID" value="NZ_CP071696.1"/>
</dbReference>